<name>A0A1H3EA81_9FIRM</name>
<evidence type="ECO:0000313" key="2">
    <source>
        <dbReference type="EMBL" id="SDX75616.1"/>
    </source>
</evidence>
<dbReference type="AlphaFoldDB" id="A0A1H3EA81"/>
<keyword evidence="3" id="KW-1185">Reference proteome</keyword>
<dbReference type="GO" id="GO:0003690">
    <property type="term" value="F:double-stranded DNA binding"/>
    <property type="evidence" value="ECO:0007669"/>
    <property type="project" value="InterPro"/>
</dbReference>
<keyword evidence="1" id="KW-0175">Coiled coil</keyword>
<evidence type="ECO:0000256" key="1">
    <source>
        <dbReference type="SAM" id="Coils"/>
    </source>
</evidence>
<sequence>MENLMMDILDEVLNLQEDEEEGWKIKNDEQADWWIEINEEKLAEIRRLKMQLQNKIAFYKEKLDKVIKEEEAIIERRDSKLAEYFETLDEKQMKKTKTMMKYRLPSGELVKKFPGPQFKRDNDTLTKWLEENQMDEYIEVKKQAKWGELKRKTKVVGNAVVLEETGEIVEGVEVIERPAEFKVEV</sequence>
<dbReference type="OrthoDB" id="1707526at2"/>
<organism evidence="2 3">
    <name type="scientific">Tepidimicrobium xylanilyticum</name>
    <dbReference type="NCBI Taxonomy" id="1123352"/>
    <lineage>
        <taxon>Bacteria</taxon>
        <taxon>Bacillati</taxon>
        <taxon>Bacillota</taxon>
        <taxon>Tissierellia</taxon>
        <taxon>Tissierellales</taxon>
        <taxon>Tepidimicrobiaceae</taxon>
        <taxon>Tepidimicrobium</taxon>
    </lineage>
</organism>
<proteinExistence type="predicted"/>
<protein>
    <submittedName>
        <fullName evidence="2">Bacteriophage Mu Gam like protein</fullName>
    </submittedName>
</protein>
<dbReference type="Pfam" id="PF07352">
    <property type="entry name" value="Phage_Mu_Gam"/>
    <property type="match status" value="1"/>
</dbReference>
<dbReference type="RefSeq" id="WP_093754850.1">
    <property type="nucleotide sequence ID" value="NZ_FNNG01000018.1"/>
</dbReference>
<gene>
    <name evidence="2" type="ORF">SAMN05660923_02878</name>
</gene>
<dbReference type="GO" id="GO:0042262">
    <property type="term" value="P:DNA protection"/>
    <property type="evidence" value="ECO:0007669"/>
    <property type="project" value="InterPro"/>
</dbReference>
<accession>A0A1H3EA81</accession>
<dbReference type="EMBL" id="FNNG01000018">
    <property type="protein sequence ID" value="SDX75616.1"/>
    <property type="molecule type" value="Genomic_DNA"/>
</dbReference>
<dbReference type="InterPro" id="IPR009951">
    <property type="entry name" value="Host-nuc_inhib_Gam"/>
</dbReference>
<dbReference type="Proteomes" id="UP000198828">
    <property type="component" value="Unassembled WGS sequence"/>
</dbReference>
<feature type="coiled-coil region" evidence="1">
    <location>
        <begin position="35"/>
        <end position="69"/>
    </location>
</feature>
<reference evidence="2 3" key="1">
    <citation type="submission" date="2016-10" db="EMBL/GenBank/DDBJ databases">
        <authorList>
            <person name="de Groot N.N."/>
        </authorList>
    </citation>
    <scope>NUCLEOTIDE SEQUENCE [LARGE SCALE GENOMIC DNA]</scope>
    <source>
        <strain evidence="2 3">DSM 23310</strain>
    </source>
</reference>
<dbReference type="SUPFAM" id="SSF161266">
    <property type="entry name" value="Gam-like"/>
    <property type="match status" value="1"/>
</dbReference>
<evidence type="ECO:0000313" key="3">
    <source>
        <dbReference type="Proteomes" id="UP000198828"/>
    </source>
</evidence>